<evidence type="ECO:0000256" key="2">
    <source>
        <dbReference type="ARBA" id="ARBA00023235"/>
    </source>
</evidence>
<evidence type="ECO:0000256" key="4">
    <source>
        <dbReference type="RuleBase" id="RU003887"/>
    </source>
</evidence>
<dbReference type="InterPro" id="IPR018496">
    <property type="entry name" value="PsdUridine_synth_RsuA/RluB_CS"/>
</dbReference>
<dbReference type="Gene3D" id="3.10.290.10">
    <property type="entry name" value="RNA-binding S4 domain"/>
    <property type="match status" value="1"/>
</dbReference>
<dbReference type="InterPro" id="IPR020094">
    <property type="entry name" value="TruA/RsuA/RluB/E/F_N"/>
</dbReference>
<proteinExistence type="inferred from homology"/>
<dbReference type="Gene3D" id="3.30.70.1560">
    <property type="entry name" value="Alpha-L RNA-binding motif"/>
    <property type="match status" value="1"/>
</dbReference>
<dbReference type="FunFam" id="3.10.290.10:FF:000003">
    <property type="entry name" value="Pseudouridine synthase"/>
    <property type="match status" value="1"/>
</dbReference>
<dbReference type="PANTHER" id="PTHR47683:SF2">
    <property type="entry name" value="RNA-BINDING S4 DOMAIN-CONTAINING PROTEIN"/>
    <property type="match status" value="1"/>
</dbReference>
<comment type="similarity">
    <text evidence="1 4">Belongs to the pseudouridine synthase RsuA family.</text>
</comment>
<comment type="caution">
    <text evidence="6">The sequence shown here is derived from an EMBL/GenBank/DDBJ whole genome shotgun (WGS) entry which is preliminary data.</text>
</comment>
<evidence type="ECO:0000256" key="1">
    <source>
        <dbReference type="ARBA" id="ARBA00008348"/>
    </source>
</evidence>
<dbReference type="PROSITE" id="PS01149">
    <property type="entry name" value="PSI_RSU"/>
    <property type="match status" value="1"/>
</dbReference>
<name>A0A523UML1_UNCT6</name>
<dbReference type="InterPro" id="IPR020103">
    <property type="entry name" value="PsdUridine_synth_cat_dom_sf"/>
</dbReference>
<evidence type="ECO:0000259" key="5">
    <source>
        <dbReference type="SMART" id="SM00363"/>
    </source>
</evidence>
<dbReference type="GO" id="GO:0120159">
    <property type="term" value="F:rRNA pseudouridine synthase activity"/>
    <property type="evidence" value="ECO:0007669"/>
    <property type="project" value="UniProtKB-ARBA"/>
</dbReference>
<dbReference type="PROSITE" id="PS50889">
    <property type="entry name" value="S4"/>
    <property type="match status" value="1"/>
</dbReference>
<gene>
    <name evidence="6" type="ORF">E3J62_12530</name>
</gene>
<evidence type="ECO:0000313" key="7">
    <source>
        <dbReference type="Proteomes" id="UP000315525"/>
    </source>
</evidence>
<evidence type="ECO:0000256" key="3">
    <source>
        <dbReference type="PROSITE-ProRule" id="PRU00182"/>
    </source>
</evidence>
<evidence type="ECO:0000313" key="6">
    <source>
        <dbReference type="EMBL" id="TET43770.1"/>
    </source>
</evidence>
<keyword evidence="3" id="KW-0694">RNA-binding</keyword>
<keyword evidence="2 4" id="KW-0413">Isomerase</keyword>
<feature type="domain" description="RNA-binding S4" evidence="5">
    <location>
        <begin position="19"/>
        <end position="78"/>
    </location>
</feature>
<dbReference type="InterPro" id="IPR002942">
    <property type="entry name" value="S4_RNA-bd"/>
</dbReference>
<dbReference type="InterPro" id="IPR050343">
    <property type="entry name" value="RsuA_PseudoU_synthase"/>
</dbReference>
<dbReference type="Pfam" id="PF00849">
    <property type="entry name" value="PseudoU_synth_2"/>
    <property type="match status" value="1"/>
</dbReference>
<accession>A0A523UML1</accession>
<dbReference type="Proteomes" id="UP000315525">
    <property type="component" value="Unassembled WGS sequence"/>
</dbReference>
<dbReference type="GO" id="GO:0000455">
    <property type="term" value="P:enzyme-directed rRNA pseudouridine synthesis"/>
    <property type="evidence" value="ECO:0007669"/>
    <property type="project" value="UniProtKB-ARBA"/>
</dbReference>
<sequence length="255" mass="28805">MRQTNLGNRVQIHMSETRVRLNRYLAASGVCSRRAADRIILTEKVKVNGRPVTELGTKIDPNVDRVTVNGRRVVASTEVIFIALNKPRGYLTTMKDERGRKCVKDLVKGVGGRVFPVGRLDKDTEGLLLFSNDGFAAHRLMHPSFGVEKVYRVTLDKPLSGKQLSSLKQGVVLVDGVARVSKVRWLQKEGEVLELTIKEGRKREVRRIFRKLGPHVIRLQRVKFGPIVLGGLSRGKWRRLSKAEISQIRKAIRIE</sequence>
<dbReference type="AlphaFoldDB" id="A0A523UML1"/>
<dbReference type="GO" id="GO:0003723">
    <property type="term" value="F:RNA binding"/>
    <property type="evidence" value="ECO:0007669"/>
    <property type="project" value="UniProtKB-KW"/>
</dbReference>
<dbReference type="EC" id="5.4.99.-" evidence="4"/>
<dbReference type="InterPro" id="IPR042092">
    <property type="entry name" value="PsdUridine_s_RsuA/RluB/E/F_cat"/>
</dbReference>
<protein>
    <recommendedName>
        <fullName evidence="4">Pseudouridine synthase</fullName>
        <ecNumber evidence="4">5.4.99.-</ecNumber>
    </recommendedName>
</protein>
<dbReference type="Gene3D" id="3.30.70.580">
    <property type="entry name" value="Pseudouridine synthase I, catalytic domain, N-terminal subdomain"/>
    <property type="match status" value="1"/>
</dbReference>
<dbReference type="CDD" id="cd02870">
    <property type="entry name" value="PseudoU_synth_RsuA_like"/>
    <property type="match status" value="1"/>
</dbReference>
<dbReference type="InterPro" id="IPR000748">
    <property type="entry name" value="PsdUridine_synth_RsuA/RluB/E/F"/>
</dbReference>
<reference evidence="6 7" key="1">
    <citation type="submission" date="2019-03" db="EMBL/GenBank/DDBJ databases">
        <title>Metabolic potential of uncultured bacteria and archaea associated with petroleum seepage in deep-sea sediments.</title>
        <authorList>
            <person name="Dong X."/>
            <person name="Hubert C."/>
        </authorList>
    </citation>
    <scope>NUCLEOTIDE SEQUENCE [LARGE SCALE GENOMIC DNA]</scope>
    <source>
        <strain evidence="6">E44_bin18</strain>
    </source>
</reference>
<dbReference type="EMBL" id="SOJN01000148">
    <property type="protein sequence ID" value="TET43770.1"/>
    <property type="molecule type" value="Genomic_DNA"/>
</dbReference>
<dbReference type="SUPFAM" id="SSF55174">
    <property type="entry name" value="Alpha-L RNA-binding motif"/>
    <property type="match status" value="1"/>
</dbReference>
<dbReference type="SUPFAM" id="SSF55120">
    <property type="entry name" value="Pseudouridine synthase"/>
    <property type="match status" value="1"/>
</dbReference>
<dbReference type="InterPro" id="IPR036986">
    <property type="entry name" value="S4_RNA-bd_sf"/>
</dbReference>
<organism evidence="6 7">
    <name type="scientific">candidate division TA06 bacterium</name>
    <dbReference type="NCBI Taxonomy" id="2250710"/>
    <lineage>
        <taxon>Bacteria</taxon>
        <taxon>Bacteria division TA06</taxon>
    </lineage>
</organism>
<dbReference type="InterPro" id="IPR006145">
    <property type="entry name" value="PsdUridine_synth_RsuA/RluA"/>
</dbReference>
<dbReference type="SMART" id="SM00363">
    <property type="entry name" value="S4"/>
    <property type="match status" value="1"/>
</dbReference>
<dbReference type="Pfam" id="PF01479">
    <property type="entry name" value="S4"/>
    <property type="match status" value="1"/>
</dbReference>
<dbReference type="NCBIfam" id="TIGR00093">
    <property type="entry name" value="pseudouridine synthase"/>
    <property type="match status" value="1"/>
</dbReference>
<dbReference type="PANTHER" id="PTHR47683">
    <property type="entry name" value="PSEUDOURIDINE SYNTHASE FAMILY PROTEIN-RELATED"/>
    <property type="match status" value="1"/>
</dbReference>
<dbReference type="CDD" id="cd00165">
    <property type="entry name" value="S4"/>
    <property type="match status" value="1"/>
</dbReference>